<evidence type="ECO:0000313" key="5">
    <source>
        <dbReference type="Proteomes" id="UP000435357"/>
    </source>
</evidence>
<feature type="domain" description="Polysaccharide export protein N-terminal" evidence="3">
    <location>
        <begin position="22"/>
        <end position="122"/>
    </location>
</feature>
<dbReference type="PANTHER" id="PTHR33619">
    <property type="entry name" value="POLYSACCHARIDE EXPORT PROTEIN GFCE-RELATED"/>
    <property type="match status" value="1"/>
</dbReference>
<dbReference type="Gene3D" id="3.30.1950.10">
    <property type="entry name" value="wza like domain"/>
    <property type="match status" value="1"/>
</dbReference>
<reference evidence="4 5" key="1">
    <citation type="submission" date="2019-09" db="EMBL/GenBank/DDBJ databases">
        <title>Genomes of Cryomorphaceae.</title>
        <authorList>
            <person name="Bowman J.P."/>
        </authorList>
    </citation>
    <scope>NUCLEOTIDE SEQUENCE [LARGE SCALE GENOMIC DNA]</scope>
    <source>
        <strain evidence="4 5">KCTC 52047</strain>
    </source>
</reference>
<organism evidence="4 5">
    <name type="scientific">Salibacter halophilus</name>
    <dbReference type="NCBI Taxonomy" id="1803916"/>
    <lineage>
        <taxon>Bacteria</taxon>
        <taxon>Pseudomonadati</taxon>
        <taxon>Bacteroidota</taxon>
        <taxon>Flavobacteriia</taxon>
        <taxon>Flavobacteriales</taxon>
        <taxon>Salibacteraceae</taxon>
        <taxon>Salibacter</taxon>
    </lineage>
</organism>
<dbReference type="GO" id="GO:0015159">
    <property type="term" value="F:polysaccharide transmembrane transporter activity"/>
    <property type="evidence" value="ECO:0007669"/>
    <property type="project" value="InterPro"/>
</dbReference>
<dbReference type="EMBL" id="WACR01000008">
    <property type="protein sequence ID" value="KAB1063555.1"/>
    <property type="molecule type" value="Genomic_DNA"/>
</dbReference>
<dbReference type="Pfam" id="PF02563">
    <property type="entry name" value="Poly_export"/>
    <property type="match status" value="1"/>
</dbReference>
<dbReference type="InterPro" id="IPR003715">
    <property type="entry name" value="Poly_export_N"/>
</dbReference>
<feature type="transmembrane region" description="Helical" evidence="2">
    <location>
        <begin position="223"/>
        <end position="243"/>
    </location>
</feature>
<keyword evidence="2" id="KW-1133">Transmembrane helix</keyword>
<gene>
    <name evidence="4" type="ORF">F3059_10845</name>
</gene>
<accession>A0A6N6M6B9</accession>
<keyword evidence="2" id="KW-0812">Transmembrane</keyword>
<dbReference type="OrthoDB" id="1445882at2"/>
<comment type="caution">
    <text evidence="4">The sequence shown here is derived from an EMBL/GenBank/DDBJ whole genome shotgun (WGS) entry which is preliminary data.</text>
</comment>
<dbReference type="InterPro" id="IPR049712">
    <property type="entry name" value="Poly_export"/>
</dbReference>
<sequence length="245" mass="27051">MVYLQTGEDSPPIDSIAFTYDRQQYRLQVNDIVDVKLSSPEEAIQNFFDVGNDNSNQTARMAGGGGGDIYYMTGYTVSDSGNLELPVIGKVKAEGKTIPELKELLDTKMQKYFKEYFLQVRLGGIRYSTIGEFTRPGKYTILQNQVTIFEALANSGDLTMVADRDKIRLIRQYPTGTKVHTINLLDKNLINSPYYFIQPNDVLYAEPLPAKSWGVGVTGAQTLSTIVGVVSSSLALVVAIVGLSR</sequence>
<name>A0A6N6M6B9_9FLAO</name>
<dbReference type="Proteomes" id="UP000435357">
    <property type="component" value="Unassembled WGS sequence"/>
</dbReference>
<evidence type="ECO:0000256" key="2">
    <source>
        <dbReference type="SAM" id="Phobius"/>
    </source>
</evidence>
<evidence type="ECO:0000313" key="4">
    <source>
        <dbReference type="EMBL" id="KAB1063555.1"/>
    </source>
</evidence>
<keyword evidence="4" id="KW-0813">Transport</keyword>
<dbReference type="AlphaFoldDB" id="A0A6N6M6B9"/>
<keyword evidence="5" id="KW-1185">Reference proteome</keyword>
<evidence type="ECO:0000256" key="1">
    <source>
        <dbReference type="ARBA" id="ARBA00022729"/>
    </source>
</evidence>
<proteinExistence type="predicted"/>
<keyword evidence="1" id="KW-0732">Signal</keyword>
<dbReference type="RefSeq" id="WP_151169125.1">
    <property type="nucleotide sequence ID" value="NZ_WACR01000008.1"/>
</dbReference>
<evidence type="ECO:0000259" key="3">
    <source>
        <dbReference type="Pfam" id="PF02563"/>
    </source>
</evidence>
<keyword evidence="2" id="KW-0472">Membrane</keyword>
<dbReference type="PANTHER" id="PTHR33619:SF3">
    <property type="entry name" value="POLYSACCHARIDE EXPORT PROTEIN GFCE-RELATED"/>
    <property type="match status" value="1"/>
</dbReference>
<protein>
    <submittedName>
        <fullName evidence="4">Sugar transporter</fullName>
    </submittedName>
</protein>
<keyword evidence="4" id="KW-0762">Sugar transport</keyword>
<dbReference type="Gene3D" id="3.10.560.10">
    <property type="entry name" value="Outer membrane lipoprotein wza domain like"/>
    <property type="match status" value="1"/>
</dbReference>